<feature type="active site" description="Tele-phosphohistidine intermediate" evidence="1">
    <location>
        <position position="10"/>
    </location>
</feature>
<organism evidence="3 4">
    <name type="scientific">Grylomicrobium aquisgranensis</name>
    <dbReference type="NCBI Taxonomy" id="2926318"/>
    <lineage>
        <taxon>Bacteria</taxon>
        <taxon>Bacillati</taxon>
        <taxon>Bacillota</taxon>
        <taxon>Erysipelotrichia</taxon>
        <taxon>Erysipelotrichales</taxon>
        <taxon>Erysipelotrichaceae</taxon>
        <taxon>Grylomicrobium</taxon>
    </lineage>
</organism>
<dbReference type="Pfam" id="PF00300">
    <property type="entry name" value="His_Phos_1"/>
    <property type="match status" value="1"/>
</dbReference>
<gene>
    <name evidence="3" type="ORF">MOZ60_05465</name>
</gene>
<evidence type="ECO:0000256" key="2">
    <source>
        <dbReference type="PIRSR" id="PIRSR613078-2"/>
    </source>
</evidence>
<dbReference type="Gene3D" id="3.40.50.1240">
    <property type="entry name" value="Phosphoglycerate mutase-like"/>
    <property type="match status" value="1"/>
</dbReference>
<dbReference type="RefSeq" id="WP_277653387.1">
    <property type="nucleotide sequence ID" value="NZ_JALBUR010000010.1"/>
</dbReference>
<dbReference type="InterPro" id="IPR001345">
    <property type="entry name" value="PG/BPGM_mutase_AS"/>
</dbReference>
<accession>A0AB35U385</accession>
<name>A0AB35U385_9FIRM</name>
<comment type="caution">
    <text evidence="3">The sequence shown here is derived from an EMBL/GenBank/DDBJ whole genome shotgun (WGS) entry which is preliminary data.</text>
</comment>
<dbReference type="GO" id="GO:0016791">
    <property type="term" value="F:phosphatase activity"/>
    <property type="evidence" value="ECO:0007669"/>
    <property type="project" value="TreeGrafter"/>
</dbReference>
<dbReference type="PANTHER" id="PTHR48100:SF5">
    <property type="entry name" value="HISTIDINE PHOSPHATASE FAMILY PROTEIN"/>
    <property type="match status" value="1"/>
</dbReference>
<dbReference type="SUPFAM" id="SSF53254">
    <property type="entry name" value="Phosphoglycerate mutase-like"/>
    <property type="match status" value="1"/>
</dbReference>
<protein>
    <submittedName>
        <fullName evidence="3">Histidine phosphatase family protein</fullName>
    </submittedName>
</protein>
<dbReference type="CDD" id="cd07067">
    <property type="entry name" value="HP_PGM_like"/>
    <property type="match status" value="1"/>
</dbReference>
<feature type="binding site" evidence="2">
    <location>
        <begin position="82"/>
        <end position="85"/>
    </location>
    <ligand>
        <name>substrate</name>
    </ligand>
</feature>
<dbReference type="PROSITE" id="PS00175">
    <property type="entry name" value="PG_MUTASE"/>
    <property type="match status" value="1"/>
</dbReference>
<keyword evidence="4" id="KW-1185">Reference proteome</keyword>
<evidence type="ECO:0000313" key="3">
    <source>
        <dbReference type="EMBL" id="MDX8419538.1"/>
    </source>
</evidence>
<dbReference type="GO" id="GO:0005737">
    <property type="term" value="C:cytoplasm"/>
    <property type="evidence" value="ECO:0007669"/>
    <property type="project" value="TreeGrafter"/>
</dbReference>
<dbReference type="InterPro" id="IPR029033">
    <property type="entry name" value="His_PPase_superfam"/>
</dbReference>
<dbReference type="AlphaFoldDB" id="A0AB35U385"/>
<feature type="binding site" evidence="2">
    <location>
        <begin position="9"/>
        <end position="16"/>
    </location>
    <ligand>
        <name>substrate</name>
    </ligand>
</feature>
<proteinExistence type="predicted"/>
<dbReference type="EMBL" id="JALBUR010000010">
    <property type="protein sequence ID" value="MDX8419538.1"/>
    <property type="molecule type" value="Genomic_DNA"/>
</dbReference>
<dbReference type="InterPro" id="IPR050275">
    <property type="entry name" value="PGM_Phosphatase"/>
</dbReference>
<feature type="binding site" evidence="2">
    <location>
        <position position="61"/>
    </location>
    <ligand>
        <name>substrate</name>
    </ligand>
</feature>
<dbReference type="InterPro" id="IPR013078">
    <property type="entry name" value="His_Pase_superF_clade-1"/>
</dbReference>
<dbReference type="SMART" id="SM00855">
    <property type="entry name" value="PGAM"/>
    <property type="match status" value="1"/>
</dbReference>
<reference evidence="3 4" key="1">
    <citation type="submission" date="2022-03" db="EMBL/GenBank/DDBJ databases">
        <title>Novel taxa within the pig intestine.</title>
        <authorList>
            <person name="Wylensek D."/>
            <person name="Bishof K."/>
            <person name="Afrizal A."/>
            <person name="Clavel T."/>
        </authorList>
    </citation>
    <scope>NUCLEOTIDE SEQUENCE [LARGE SCALE GENOMIC DNA]</scope>
    <source>
        <strain evidence="3 4">CLA-KB-P133</strain>
    </source>
</reference>
<evidence type="ECO:0000313" key="4">
    <source>
        <dbReference type="Proteomes" id="UP001286174"/>
    </source>
</evidence>
<sequence>MDKTLVLVRHGQTLFNMENRVQGWCDSPLTETGRAQAALAGKTLQEAGYVFDHVYCSTAERACDTAEIVGGMPYVRCKDLRERCYGRMEGESRRISHCIPAEMRDAFYTAMGGESRAQVQQRVYHQLEQIMQKEDHHTVLAVSHGESIACMIEMVLKEQADVFLKEHRIENCSMTILLYSERMFYLQKMLYIPEAAS</sequence>
<dbReference type="Proteomes" id="UP001286174">
    <property type="component" value="Unassembled WGS sequence"/>
</dbReference>
<dbReference type="PANTHER" id="PTHR48100">
    <property type="entry name" value="BROAD-SPECIFICITY PHOSPHATASE YOR283W-RELATED"/>
    <property type="match status" value="1"/>
</dbReference>
<feature type="active site" description="Proton donor/acceptor" evidence="1">
    <location>
        <position position="82"/>
    </location>
</feature>
<evidence type="ECO:0000256" key="1">
    <source>
        <dbReference type="PIRSR" id="PIRSR613078-1"/>
    </source>
</evidence>